<dbReference type="KEGG" id="naz:Aazo_4489"/>
<proteinExistence type="predicted"/>
<accession>D7DX55</accession>
<sequence>MAIELTIGAKTTTSVTIGTYTSQHTLKNVYQTLKGDKQSDIPFMVWLLENPQSFLPFPGKIDLCRHDYLHILLGRGFSLEDESFIVGFTMGNDIKSKSLHCVIFKFISQYLYPPSYRFTQQHFSSLDLGFLYGRKVRIKNINNLNFSIYEDTAISEMRKELGIEIDDLILISKLEALLHD</sequence>
<gene>
    <name evidence="1" type="ordered locus">Aazo_4489</name>
</gene>
<dbReference type="RefSeq" id="WP_013192784.1">
    <property type="nucleotide sequence ID" value="NC_014248.1"/>
</dbReference>
<dbReference type="AlphaFoldDB" id="D7DX55"/>
<dbReference type="eggNOG" id="ENOG5032TEZ">
    <property type="taxonomic scope" value="Bacteria"/>
</dbReference>
<evidence type="ECO:0000313" key="1">
    <source>
        <dbReference type="EMBL" id="ADI65774.1"/>
    </source>
</evidence>
<organism evidence="1 2">
    <name type="scientific">Nostoc azollae (strain 0708)</name>
    <name type="common">Anabaena azollae (strain 0708)</name>
    <dbReference type="NCBI Taxonomy" id="551115"/>
    <lineage>
        <taxon>Bacteria</taxon>
        <taxon>Bacillati</taxon>
        <taxon>Cyanobacteriota</taxon>
        <taxon>Cyanophyceae</taxon>
        <taxon>Nostocales</taxon>
        <taxon>Nostocaceae</taxon>
        <taxon>Trichormus</taxon>
    </lineage>
</organism>
<dbReference type="HOGENOM" id="CLU_110238_1_0_3"/>
<protein>
    <submittedName>
        <fullName evidence="1">Uncharacterized protein</fullName>
    </submittedName>
</protein>
<dbReference type="Proteomes" id="UP000001511">
    <property type="component" value="Chromosome"/>
</dbReference>
<keyword evidence="2" id="KW-1185">Reference proteome</keyword>
<reference evidence="1 2" key="1">
    <citation type="journal article" date="2010" name="PLoS ONE">
        <title>Genome erosion in a nitrogen-fixing vertically transmitted endosymbiotic multicellular cyanobacterium.</title>
        <authorList>
            <person name="Ran L."/>
            <person name="Larsson J."/>
            <person name="Vigil-Stenman T."/>
            <person name="Nylander J.A."/>
            <person name="Ininbergs K."/>
            <person name="Zheng W.W."/>
            <person name="Lapidus A."/>
            <person name="Lowry S."/>
            <person name="Haselkorn R."/>
            <person name="Bergman B."/>
        </authorList>
    </citation>
    <scope>NUCLEOTIDE SEQUENCE [LARGE SCALE GENOMIC DNA]</scope>
    <source>
        <strain evidence="1 2">0708</strain>
    </source>
</reference>
<evidence type="ECO:0000313" key="2">
    <source>
        <dbReference type="Proteomes" id="UP000001511"/>
    </source>
</evidence>
<name>D7DX55_NOSA0</name>
<dbReference type="EMBL" id="CP002059">
    <property type="protein sequence ID" value="ADI65774.1"/>
    <property type="molecule type" value="Genomic_DNA"/>
</dbReference>